<dbReference type="EMBL" id="KN835160">
    <property type="protein sequence ID" value="KIK46381.1"/>
    <property type="molecule type" value="Genomic_DNA"/>
</dbReference>
<sequence>MSLITEWFFYVVRQLGGYLTSVPEDIEKIICRLDQTTRSVAAEDHAKAKEKLLRGILDRY</sequence>
<gene>
    <name evidence="1" type="ORF">CY34DRAFT_800557</name>
</gene>
<evidence type="ECO:0000313" key="1">
    <source>
        <dbReference type="EMBL" id="KIK46381.1"/>
    </source>
</evidence>
<proteinExistence type="predicted"/>
<dbReference type="OrthoDB" id="2678231at2759"/>
<dbReference type="HOGENOM" id="CLU_2943362_0_0_1"/>
<protein>
    <submittedName>
        <fullName evidence="1">Uncharacterized protein</fullName>
    </submittedName>
</protein>
<name>A0A0D0AXC6_9AGAM</name>
<evidence type="ECO:0000313" key="2">
    <source>
        <dbReference type="Proteomes" id="UP000054485"/>
    </source>
</evidence>
<organism evidence="1 2">
    <name type="scientific">Suillus luteus UH-Slu-Lm8-n1</name>
    <dbReference type="NCBI Taxonomy" id="930992"/>
    <lineage>
        <taxon>Eukaryota</taxon>
        <taxon>Fungi</taxon>
        <taxon>Dikarya</taxon>
        <taxon>Basidiomycota</taxon>
        <taxon>Agaricomycotina</taxon>
        <taxon>Agaricomycetes</taxon>
        <taxon>Agaricomycetidae</taxon>
        <taxon>Boletales</taxon>
        <taxon>Suillineae</taxon>
        <taxon>Suillaceae</taxon>
        <taxon>Suillus</taxon>
    </lineage>
</organism>
<dbReference type="Proteomes" id="UP000054485">
    <property type="component" value="Unassembled WGS sequence"/>
</dbReference>
<reference evidence="1 2" key="1">
    <citation type="submission" date="2014-04" db="EMBL/GenBank/DDBJ databases">
        <authorList>
            <consortium name="DOE Joint Genome Institute"/>
            <person name="Kuo A."/>
            <person name="Ruytinx J."/>
            <person name="Rineau F."/>
            <person name="Colpaert J."/>
            <person name="Kohler A."/>
            <person name="Nagy L.G."/>
            <person name="Floudas D."/>
            <person name="Copeland A."/>
            <person name="Barry K.W."/>
            <person name="Cichocki N."/>
            <person name="Veneault-Fourrey C."/>
            <person name="LaButti K."/>
            <person name="Lindquist E.A."/>
            <person name="Lipzen A."/>
            <person name="Lundell T."/>
            <person name="Morin E."/>
            <person name="Murat C."/>
            <person name="Sun H."/>
            <person name="Tunlid A."/>
            <person name="Henrissat B."/>
            <person name="Grigoriev I.V."/>
            <person name="Hibbett D.S."/>
            <person name="Martin F."/>
            <person name="Nordberg H.P."/>
            <person name="Cantor M.N."/>
            <person name="Hua S.X."/>
        </authorList>
    </citation>
    <scope>NUCLEOTIDE SEQUENCE [LARGE SCALE GENOMIC DNA]</scope>
    <source>
        <strain evidence="1 2">UH-Slu-Lm8-n1</strain>
    </source>
</reference>
<reference evidence="2" key="2">
    <citation type="submission" date="2015-01" db="EMBL/GenBank/DDBJ databases">
        <title>Evolutionary Origins and Diversification of the Mycorrhizal Mutualists.</title>
        <authorList>
            <consortium name="DOE Joint Genome Institute"/>
            <consortium name="Mycorrhizal Genomics Consortium"/>
            <person name="Kohler A."/>
            <person name="Kuo A."/>
            <person name="Nagy L.G."/>
            <person name="Floudas D."/>
            <person name="Copeland A."/>
            <person name="Barry K.W."/>
            <person name="Cichocki N."/>
            <person name="Veneault-Fourrey C."/>
            <person name="LaButti K."/>
            <person name="Lindquist E.A."/>
            <person name="Lipzen A."/>
            <person name="Lundell T."/>
            <person name="Morin E."/>
            <person name="Murat C."/>
            <person name="Riley R."/>
            <person name="Ohm R."/>
            <person name="Sun H."/>
            <person name="Tunlid A."/>
            <person name="Henrissat B."/>
            <person name="Grigoriev I.V."/>
            <person name="Hibbett D.S."/>
            <person name="Martin F."/>
        </authorList>
    </citation>
    <scope>NUCLEOTIDE SEQUENCE [LARGE SCALE GENOMIC DNA]</scope>
    <source>
        <strain evidence="2">UH-Slu-Lm8-n1</strain>
    </source>
</reference>
<dbReference type="InParanoid" id="A0A0D0AXC6"/>
<accession>A0A0D0AXC6</accession>
<keyword evidence="2" id="KW-1185">Reference proteome</keyword>
<dbReference type="AlphaFoldDB" id="A0A0D0AXC6"/>